<accession>A0A1A8FVY3</accession>
<dbReference type="AlphaFoldDB" id="A0A1A8FVY3"/>
<organism evidence="1">
    <name type="scientific">Nothobranchius korthausae</name>
    <dbReference type="NCBI Taxonomy" id="1143690"/>
    <lineage>
        <taxon>Eukaryota</taxon>
        <taxon>Metazoa</taxon>
        <taxon>Chordata</taxon>
        <taxon>Craniata</taxon>
        <taxon>Vertebrata</taxon>
        <taxon>Euteleostomi</taxon>
        <taxon>Actinopterygii</taxon>
        <taxon>Neopterygii</taxon>
        <taxon>Teleostei</taxon>
        <taxon>Neoteleostei</taxon>
        <taxon>Acanthomorphata</taxon>
        <taxon>Ovalentaria</taxon>
        <taxon>Atherinomorphae</taxon>
        <taxon>Cyprinodontiformes</taxon>
        <taxon>Nothobranchiidae</taxon>
        <taxon>Nothobranchius</taxon>
    </lineage>
</organism>
<feature type="non-terminal residue" evidence="1">
    <location>
        <position position="1"/>
    </location>
</feature>
<proteinExistence type="predicted"/>
<reference evidence="1" key="2">
    <citation type="submission" date="2016-06" db="EMBL/GenBank/DDBJ databases">
        <title>The genome of a short-lived fish provides insights into sex chromosome evolution and the genetic control of aging.</title>
        <authorList>
            <person name="Reichwald K."/>
            <person name="Felder M."/>
            <person name="Petzold A."/>
            <person name="Koch P."/>
            <person name="Groth M."/>
            <person name="Platzer M."/>
        </authorList>
    </citation>
    <scope>NUCLEOTIDE SEQUENCE</scope>
    <source>
        <tissue evidence="1">Brain</tissue>
    </source>
</reference>
<feature type="non-terminal residue" evidence="1">
    <location>
        <position position="95"/>
    </location>
</feature>
<sequence>RSRQKKTVVVSLTACKTSKPDVVQQRRVWKMTEQKICGMCRCYGNSTLSSIPAWAGLRAVKATELFQESLCPLNPRPPTPVQTEVTRAAYLGCIH</sequence>
<reference evidence="1" key="1">
    <citation type="submission" date="2016-05" db="EMBL/GenBank/DDBJ databases">
        <authorList>
            <person name="Lavstsen T."/>
            <person name="Jespersen J.S."/>
        </authorList>
    </citation>
    <scope>NUCLEOTIDE SEQUENCE</scope>
    <source>
        <tissue evidence="1">Brain</tissue>
    </source>
</reference>
<dbReference type="EMBL" id="HAEB01017043">
    <property type="protein sequence ID" value="SBQ63570.1"/>
    <property type="molecule type" value="Transcribed_RNA"/>
</dbReference>
<protein>
    <submittedName>
        <fullName evidence="1">Uncharacterized protein</fullName>
    </submittedName>
</protein>
<gene>
    <name evidence="1" type="primary">Nfu_g_1_005445</name>
</gene>
<evidence type="ECO:0000313" key="1">
    <source>
        <dbReference type="EMBL" id="SBQ63570.1"/>
    </source>
</evidence>
<name>A0A1A8FVY3_9TELE</name>